<proteinExistence type="predicted"/>
<accession>A0A2S4UCV2</accession>
<keyword evidence="3" id="KW-1185">Reference proteome</keyword>
<evidence type="ECO:0000256" key="1">
    <source>
        <dbReference type="SAM" id="Phobius"/>
    </source>
</evidence>
<evidence type="ECO:0000313" key="2">
    <source>
        <dbReference type="EMBL" id="POV95090.1"/>
    </source>
</evidence>
<reference evidence="3" key="3">
    <citation type="journal article" date="2018" name="Mol. Plant Microbe Interact.">
        <title>Genome sequence resources for the wheat stripe rust pathogen (Puccinia striiformis f. sp. tritici) and the barley stripe rust pathogen (Puccinia striiformis f. sp. hordei).</title>
        <authorList>
            <person name="Xia C."/>
            <person name="Wang M."/>
            <person name="Yin C."/>
            <person name="Cornejo O.E."/>
            <person name="Hulbert S.H."/>
            <person name="Chen X."/>
        </authorList>
    </citation>
    <scope>NUCLEOTIDE SEQUENCE [LARGE SCALE GENOMIC DNA]</scope>
    <source>
        <strain evidence="3">93TX-2</strain>
    </source>
</reference>
<keyword evidence="1" id="KW-1133">Transmembrane helix</keyword>
<keyword evidence="1" id="KW-0472">Membrane</keyword>
<feature type="transmembrane region" description="Helical" evidence="1">
    <location>
        <begin position="35"/>
        <end position="58"/>
    </location>
</feature>
<dbReference type="VEuPathDB" id="FungiDB:PSHT_15855"/>
<feature type="transmembrane region" description="Helical" evidence="1">
    <location>
        <begin position="6"/>
        <end position="28"/>
    </location>
</feature>
<reference evidence="3" key="2">
    <citation type="journal article" date="2018" name="BMC Genomics">
        <title>Genomic insights into host adaptation between the wheat stripe rust pathogen (Puccinia striiformis f. sp. tritici) and the barley stripe rust pathogen (Puccinia striiformis f. sp. hordei).</title>
        <authorList>
            <person name="Xia C."/>
            <person name="Wang M."/>
            <person name="Yin C."/>
            <person name="Cornejo O.E."/>
            <person name="Hulbert S.H."/>
            <person name="Chen X."/>
        </authorList>
    </citation>
    <scope>NUCLEOTIDE SEQUENCE [LARGE SCALE GENOMIC DNA]</scope>
    <source>
        <strain evidence="3">93TX-2</strain>
    </source>
</reference>
<name>A0A2S4UCV2_9BASI</name>
<dbReference type="OrthoDB" id="10637132at2759"/>
<dbReference type="VEuPathDB" id="FungiDB:PSTT_04757"/>
<dbReference type="AlphaFoldDB" id="A0A2S4UCV2"/>
<dbReference type="EMBL" id="PKSM01000438">
    <property type="protein sequence ID" value="POV95090.1"/>
    <property type="molecule type" value="Genomic_DNA"/>
</dbReference>
<keyword evidence="1" id="KW-0812">Transmembrane</keyword>
<comment type="caution">
    <text evidence="2">The sequence shown here is derived from an EMBL/GenBank/DDBJ whole genome shotgun (WGS) entry which is preliminary data.</text>
</comment>
<evidence type="ECO:0000313" key="3">
    <source>
        <dbReference type="Proteomes" id="UP000238274"/>
    </source>
</evidence>
<reference evidence="2 3" key="1">
    <citation type="submission" date="2017-12" db="EMBL/GenBank/DDBJ databases">
        <title>Gene loss provides genomic basis for host adaptation in cereal stripe rust fungi.</title>
        <authorList>
            <person name="Xia C."/>
        </authorList>
    </citation>
    <scope>NUCLEOTIDE SEQUENCE [LARGE SCALE GENOMIC DNA]</scope>
    <source>
        <strain evidence="2 3">93TX-2</strain>
    </source>
</reference>
<organism evidence="2 3">
    <name type="scientific">Puccinia striiformis</name>
    <dbReference type="NCBI Taxonomy" id="27350"/>
    <lineage>
        <taxon>Eukaryota</taxon>
        <taxon>Fungi</taxon>
        <taxon>Dikarya</taxon>
        <taxon>Basidiomycota</taxon>
        <taxon>Pucciniomycotina</taxon>
        <taxon>Pucciniomycetes</taxon>
        <taxon>Pucciniales</taxon>
        <taxon>Pucciniaceae</taxon>
        <taxon>Puccinia</taxon>
    </lineage>
</organism>
<protein>
    <submittedName>
        <fullName evidence="2">Uncharacterized protein</fullName>
    </submittedName>
</protein>
<sequence length="249" mass="28374">MHPGLMILLFPTCACGMLLVKISILLLVHPAKTCIFLVLCVTAMYFLDIVDSIVALVLPFKPFHLLFSHIKSSSRNTVEAMITCLWNITKGFGNTLYGHRAMRCRFAPPESLHNPSVSKRYELFTSPYFFHIVEKLRADVKKTLESAYNLLAEQDKTSILFHKEITFLQNARYTRGLWIFQKGDVVISQSKLGKPKAQLKCFGKAEEAFHLQQELSVFSPQVYLSNVVDETTGLELMFENFGELSWKSN</sequence>
<dbReference type="Proteomes" id="UP000238274">
    <property type="component" value="Unassembled WGS sequence"/>
</dbReference>
<dbReference type="VEuPathDB" id="FungiDB:PSTT_04213"/>
<gene>
    <name evidence="2" type="ORF">PSHT_15855</name>
</gene>